<dbReference type="STRING" id="158190.SpiGrapes_1289"/>
<keyword evidence="3" id="KW-1185">Reference proteome</keyword>
<dbReference type="Proteomes" id="UP000005632">
    <property type="component" value="Chromosome"/>
</dbReference>
<accession>G8QTS6</accession>
<keyword evidence="1" id="KW-0812">Transmembrane</keyword>
<dbReference type="AlphaFoldDB" id="G8QTS6"/>
<proteinExistence type="predicted"/>
<keyword evidence="1" id="KW-0472">Membrane</keyword>
<dbReference type="EMBL" id="CP003155">
    <property type="protein sequence ID" value="AEV29102.1"/>
    <property type="molecule type" value="Genomic_DNA"/>
</dbReference>
<reference evidence="2 3" key="1">
    <citation type="submission" date="2011-11" db="EMBL/GenBank/DDBJ databases">
        <title>Complete sequence of Spirochaeta sp. grapes.</title>
        <authorList>
            <consortium name="US DOE Joint Genome Institute"/>
            <person name="Lucas S."/>
            <person name="Han J."/>
            <person name="Lapidus A."/>
            <person name="Cheng J.-F."/>
            <person name="Goodwin L."/>
            <person name="Pitluck S."/>
            <person name="Peters L."/>
            <person name="Ovchinnikova G."/>
            <person name="Munk A.C."/>
            <person name="Detter J.C."/>
            <person name="Han C."/>
            <person name="Tapia R."/>
            <person name="Land M."/>
            <person name="Hauser L."/>
            <person name="Kyrpides N."/>
            <person name="Ivanova N."/>
            <person name="Pagani I."/>
            <person name="Ritalahtilisa K."/>
            <person name="Loeffler F."/>
            <person name="Woyke T."/>
        </authorList>
    </citation>
    <scope>NUCLEOTIDE SEQUENCE [LARGE SCALE GENOMIC DNA]</scope>
    <source>
        <strain evidence="3">ATCC BAA-1885 / DSM 22778 / Grapes</strain>
    </source>
</reference>
<evidence type="ECO:0000256" key="1">
    <source>
        <dbReference type="SAM" id="Phobius"/>
    </source>
</evidence>
<evidence type="ECO:0000313" key="3">
    <source>
        <dbReference type="Proteomes" id="UP000005632"/>
    </source>
</evidence>
<keyword evidence="1" id="KW-1133">Transmembrane helix</keyword>
<dbReference type="HOGENOM" id="CLU_2425406_0_0_12"/>
<name>G8QTS6_SPHPG</name>
<dbReference type="RefSeq" id="WP_014269951.1">
    <property type="nucleotide sequence ID" value="NC_016633.1"/>
</dbReference>
<gene>
    <name evidence="2" type="ordered locus">SpiGrapes_1289</name>
</gene>
<protein>
    <submittedName>
        <fullName evidence="2">Uncharacterized protein</fullName>
    </submittedName>
</protein>
<dbReference type="KEGG" id="sgp:SpiGrapes_1289"/>
<feature type="transmembrane region" description="Helical" evidence="1">
    <location>
        <begin position="20"/>
        <end position="48"/>
    </location>
</feature>
<evidence type="ECO:0000313" key="2">
    <source>
        <dbReference type="EMBL" id="AEV29102.1"/>
    </source>
</evidence>
<organism evidence="2 3">
    <name type="scientific">Sphaerochaeta pleomorpha (strain ATCC BAA-1885 / DSM 22778 / Grapes)</name>
    <dbReference type="NCBI Taxonomy" id="158190"/>
    <lineage>
        <taxon>Bacteria</taxon>
        <taxon>Pseudomonadati</taxon>
        <taxon>Spirochaetota</taxon>
        <taxon>Spirochaetia</taxon>
        <taxon>Spirochaetales</taxon>
        <taxon>Sphaerochaetaceae</taxon>
        <taxon>Sphaerochaeta</taxon>
    </lineage>
</organism>
<sequence>MMLPMLIRVRVRDEARSFGFCLPMLLVYILFLPILVLGAIAFLILLAIPQTTRQAQEYLDLAWALPSLLSASVGTEVVIQSDTTDVVVRIT</sequence>